<gene>
    <name evidence="3" type="primary">rhaS_19</name>
    <name evidence="3" type="ORF">PAESOLCIP111_02608</name>
</gene>
<dbReference type="PANTHER" id="PTHR43280">
    <property type="entry name" value="ARAC-FAMILY TRANSCRIPTIONAL REGULATOR"/>
    <property type="match status" value="1"/>
</dbReference>
<evidence type="ECO:0000259" key="2">
    <source>
        <dbReference type="PROSITE" id="PS01124"/>
    </source>
</evidence>
<evidence type="ECO:0000256" key="1">
    <source>
        <dbReference type="ARBA" id="ARBA00023125"/>
    </source>
</evidence>
<dbReference type="Pfam" id="PF02311">
    <property type="entry name" value="AraC_binding"/>
    <property type="match status" value="1"/>
</dbReference>
<dbReference type="Proteomes" id="UP000693672">
    <property type="component" value="Unassembled WGS sequence"/>
</dbReference>
<name>A0A916NJA6_9BACL</name>
<accession>A0A916NJA6</accession>
<protein>
    <submittedName>
        <fullName evidence="3">HTH-type transcriptional activator RhaS</fullName>
    </submittedName>
</protein>
<reference evidence="3" key="1">
    <citation type="submission" date="2021-06" db="EMBL/GenBank/DDBJ databases">
        <authorList>
            <person name="Criscuolo A."/>
        </authorList>
    </citation>
    <scope>NUCLEOTIDE SEQUENCE</scope>
    <source>
        <strain evidence="3">CIP111600</strain>
    </source>
</reference>
<dbReference type="GO" id="GO:0003700">
    <property type="term" value="F:DNA-binding transcription factor activity"/>
    <property type="evidence" value="ECO:0007669"/>
    <property type="project" value="InterPro"/>
</dbReference>
<feature type="domain" description="HTH araC/xylS-type" evidence="2">
    <location>
        <begin position="180"/>
        <end position="278"/>
    </location>
</feature>
<dbReference type="Pfam" id="PF12833">
    <property type="entry name" value="HTH_18"/>
    <property type="match status" value="1"/>
</dbReference>
<dbReference type="PROSITE" id="PS01124">
    <property type="entry name" value="HTH_ARAC_FAMILY_2"/>
    <property type="match status" value="1"/>
</dbReference>
<evidence type="ECO:0000313" key="3">
    <source>
        <dbReference type="EMBL" id="CAG7624168.1"/>
    </source>
</evidence>
<dbReference type="EMBL" id="CAJVAS010000009">
    <property type="protein sequence ID" value="CAG7624168.1"/>
    <property type="molecule type" value="Genomic_DNA"/>
</dbReference>
<organism evidence="3 4">
    <name type="scientific">Paenibacillus solanacearum</name>
    <dbReference type="NCBI Taxonomy" id="2048548"/>
    <lineage>
        <taxon>Bacteria</taxon>
        <taxon>Bacillati</taxon>
        <taxon>Bacillota</taxon>
        <taxon>Bacilli</taxon>
        <taxon>Bacillales</taxon>
        <taxon>Paenibacillaceae</taxon>
        <taxon>Paenibacillus</taxon>
    </lineage>
</organism>
<keyword evidence="1" id="KW-0238">DNA-binding</keyword>
<comment type="caution">
    <text evidence="3">The sequence shown here is derived from an EMBL/GenBank/DDBJ whole genome shotgun (WGS) entry which is preliminary data.</text>
</comment>
<dbReference type="InterPro" id="IPR003313">
    <property type="entry name" value="AraC-bd"/>
</dbReference>
<dbReference type="GO" id="GO:0043565">
    <property type="term" value="F:sequence-specific DNA binding"/>
    <property type="evidence" value="ECO:0007669"/>
    <property type="project" value="InterPro"/>
</dbReference>
<dbReference type="RefSeq" id="WP_218092383.1">
    <property type="nucleotide sequence ID" value="NZ_CAJVAS010000009.1"/>
</dbReference>
<proteinExistence type="predicted"/>
<dbReference type="AlphaFoldDB" id="A0A916NJA6"/>
<sequence>MKKKEPVRLLNDRYVGSAFPLQIYSQVIDSHYDVHWHEFYELCYILKGKGVNVINGLPVSLQEGSLFLLTPADFHEIYSVGDAAMALYNIVFSEELLTSELRSLLFAGQTAYSVQFGGAGDAPVEQEFRRIEAEMGVRTSGYPIVVKGSLERILVEMFRKSNAAPRERERDTSQQASSIRRAMMYMQHHFREELKLEDAAREAQMAPNYFSACFKKTAGISFQHYLQELRISFAGSLLRASALPVTDICLASGFQTLSHFERVFKQKHGKSPKAYRQSMEQAAIR</sequence>
<dbReference type="InterPro" id="IPR018060">
    <property type="entry name" value="HTH_AraC"/>
</dbReference>
<keyword evidence="4" id="KW-1185">Reference proteome</keyword>
<evidence type="ECO:0000313" key="4">
    <source>
        <dbReference type="Proteomes" id="UP000693672"/>
    </source>
</evidence>
<dbReference type="SMART" id="SM00342">
    <property type="entry name" value="HTH_ARAC"/>
    <property type="match status" value="1"/>
</dbReference>
<dbReference type="PANTHER" id="PTHR43280:SF27">
    <property type="entry name" value="TRANSCRIPTIONAL REGULATOR MTLR"/>
    <property type="match status" value="1"/>
</dbReference>